<organism evidence="2 3">
    <name type="scientific">Campylobacter blaseri</name>
    <dbReference type="NCBI Taxonomy" id="2042961"/>
    <lineage>
        <taxon>Bacteria</taxon>
        <taxon>Pseudomonadati</taxon>
        <taxon>Campylobacterota</taxon>
        <taxon>Epsilonproteobacteria</taxon>
        <taxon>Campylobacterales</taxon>
        <taxon>Campylobacteraceae</taxon>
        <taxon>Campylobacter</taxon>
    </lineage>
</organism>
<name>A0A2P8QYW2_9BACT</name>
<accession>A0A2P8QYW2</accession>
<proteinExistence type="predicted"/>
<dbReference type="Proteomes" id="UP000240535">
    <property type="component" value="Unassembled WGS sequence"/>
</dbReference>
<sequence length="485" mass="58030">MGCLSFEEKDISLKNKQIIIDEFERLLFGNYKNRYNILWVEHTDKGRLELNFTIPKIDLISNLAFNPYYHKKDLYLLDAWQNYINLRFNFSDPKDPQKAHILQGSRKDIGLVKKYTELEKILTAKFTNSEFSCRDDILKALNGSNIKVTRAGKDYISIKLSNSKKARRFKGDMFNEEFTSIESLEQLRVKAEERAREFKEARVEAENTITRNPDSSFKQRSFIFKKYYTNKTNKEFRIIRFKQELSRRDEELNRLKAKFDKEMQTRNIWLKEQASRKRKKDRHILYSINNIINDYNNIINLEYDKLLGKQKPKTDKLQNGNIYKEKYTWKKINTKYKILSKRINDDIIRRRIIKRIRDKREARERENRTIKHSIERVRKFSNNARESTQRTGELSARAREFKEGTKQFQTIATRLANSVNKLYEHIEKTINLTREFTKSDSIFARTIGTIKQLSREVIKRIGRYKLNEIKDIKQTRVDSGFDMGI</sequence>
<keyword evidence="3" id="KW-1185">Reference proteome</keyword>
<evidence type="ECO:0000256" key="1">
    <source>
        <dbReference type="SAM" id="Coils"/>
    </source>
</evidence>
<evidence type="ECO:0000313" key="2">
    <source>
        <dbReference type="EMBL" id="PSM51434.1"/>
    </source>
</evidence>
<reference evidence="3" key="1">
    <citation type="submission" date="2017-10" db="EMBL/GenBank/DDBJ databases">
        <title>Campylobacter species from seals.</title>
        <authorList>
            <person name="Gilbert M.J."/>
            <person name="Zomer A.L."/>
            <person name="Timmerman A.J."/>
            <person name="Duim B."/>
            <person name="Wagenaar J.A."/>
        </authorList>
    </citation>
    <scope>NUCLEOTIDE SEQUENCE [LARGE SCALE GENOMIC DNA]</scope>
    <source>
        <strain evidence="3">17S00004-5</strain>
    </source>
</reference>
<gene>
    <name evidence="2" type="ORF">CQ405_07630</name>
</gene>
<dbReference type="EMBL" id="PDHH01000007">
    <property type="protein sequence ID" value="PSM51434.1"/>
    <property type="molecule type" value="Genomic_DNA"/>
</dbReference>
<protein>
    <recommendedName>
        <fullName evidence="4">Mobilization protein</fullName>
    </recommendedName>
</protein>
<evidence type="ECO:0000313" key="3">
    <source>
        <dbReference type="Proteomes" id="UP000240535"/>
    </source>
</evidence>
<dbReference type="AlphaFoldDB" id="A0A2P8QYW2"/>
<comment type="caution">
    <text evidence="2">The sequence shown here is derived from an EMBL/GenBank/DDBJ whole genome shotgun (WGS) entry which is preliminary data.</text>
</comment>
<evidence type="ECO:0008006" key="4">
    <source>
        <dbReference type="Google" id="ProtNLM"/>
    </source>
</evidence>
<keyword evidence="1" id="KW-0175">Coiled coil</keyword>
<dbReference type="OrthoDB" id="5351104at2"/>
<feature type="coiled-coil region" evidence="1">
    <location>
        <begin position="181"/>
        <end position="208"/>
    </location>
</feature>